<dbReference type="EMBL" id="FOGF01000032">
    <property type="protein sequence ID" value="SER28642.1"/>
    <property type="molecule type" value="Genomic_DNA"/>
</dbReference>
<organism evidence="1 2">
    <name type="scientific">Granulicatella balaenopterae</name>
    <dbReference type="NCBI Taxonomy" id="137733"/>
    <lineage>
        <taxon>Bacteria</taxon>
        <taxon>Bacillati</taxon>
        <taxon>Bacillota</taxon>
        <taxon>Bacilli</taxon>
        <taxon>Lactobacillales</taxon>
        <taxon>Carnobacteriaceae</taxon>
        <taxon>Granulicatella</taxon>
    </lineage>
</organism>
<accession>A0A1H9MY81</accession>
<name>A0A1H9MY81_9LACT</name>
<gene>
    <name evidence="1" type="ORF">SAMN05421767_1324</name>
</gene>
<dbReference type="RefSeq" id="WP_089747297.1">
    <property type="nucleotide sequence ID" value="NZ_FOGF01000032.1"/>
</dbReference>
<evidence type="ECO:0000313" key="2">
    <source>
        <dbReference type="Proteomes" id="UP000198556"/>
    </source>
</evidence>
<protein>
    <submittedName>
        <fullName evidence="1">Uncharacterized protein</fullName>
    </submittedName>
</protein>
<sequence>MDNKFKDSVWELLSKSPYRVKAIRPRIILQNVKQKGIKHYPTFNPNKASDLEVFVHVSERGAGVLGHVDICYQGTVYSYGNYDATTERRWGVLGEGVLMKVSRETYIDFCHNYMKKTLFVYGFDLSPEQHKALRKTLAENDQTLVPWHPDDTYPLGHQLDPFSIVMHQDTDVEMFKFTDPRYQAYHAFKKNCVFWVNDVLVSIGLDMRNGKTYMLPGQYQWAMDDEYNRGSNLVTKKTIYQPKI</sequence>
<dbReference type="OrthoDB" id="1641596at2"/>
<reference evidence="1 2" key="1">
    <citation type="submission" date="2016-10" db="EMBL/GenBank/DDBJ databases">
        <authorList>
            <person name="de Groot N.N."/>
        </authorList>
    </citation>
    <scope>NUCLEOTIDE SEQUENCE [LARGE SCALE GENOMIC DNA]</scope>
    <source>
        <strain evidence="1 2">DSM 15827</strain>
    </source>
</reference>
<evidence type="ECO:0000313" key="1">
    <source>
        <dbReference type="EMBL" id="SER28642.1"/>
    </source>
</evidence>
<dbReference type="Proteomes" id="UP000198556">
    <property type="component" value="Unassembled WGS sequence"/>
</dbReference>
<keyword evidence="2" id="KW-1185">Reference proteome</keyword>
<proteinExistence type="predicted"/>
<dbReference type="AlphaFoldDB" id="A0A1H9MY81"/>
<dbReference type="STRING" id="137733.SAMN05421767_1324"/>